<sequence length="155" mass="16813">MKRFSLYKSVRKGPIGGYCTWKCADLFEKMTFSGLVIQDSDHARINGNLDIGIFTADTSLSVSIGYFEGDGLNPSPDSSTASAVALGIVQPFLLALQTTFALKCEVAYLACMQIIRAPKARFKFNLEHQNLNQALGLVAGALPISPKTWVRDPPG</sequence>
<comment type="caution">
    <text evidence="1">The sequence shown here is derived from an EMBL/GenBank/DDBJ whole genome shotgun (WGS) entry which is preliminary data.</text>
</comment>
<keyword evidence="2" id="KW-1185">Reference proteome</keyword>
<protein>
    <submittedName>
        <fullName evidence="1">Uncharacterized protein</fullName>
    </submittedName>
</protein>
<dbReference type="EMBL" id="JAYMYQ010000001">
    <property type="protein sequence ID" value="KAK7360448.1"/>
    <property type="molecule type" value="Genomic_DNA"/>
</dbReference>
<reference evidence="1 2" key="1">
    <citation type="submission" date="2024-01" db="EMBL/GenBank/DDBJ databases">
        <title>The genomes of 5 underutilized Papilionoideae crops provide insights into root nodulation and disease resistanc.</title>
        <authorList>
            <person name="Jiang F."/>
        </authorList>
    </citation>
    <scope>NUCLEOTIDE SEQUENCE [LARGE SCALE GENOMIC DNA]</scope>
    <source>
        <strain evidence="1">LVBAO_FW01</strain>
        <tissue evidence="1">Leaves</tissue>
    </source>
</reference>
<name>A0AAN9MY05_CANGL</name>
<proteinExistence type="predicted"/>
<evidence type="ECO:0000313" key="1">
    <source>
        <dbReference type="EMBL" id="KAK7360448.1"/>
    </source>
</evidence>
<evidence type="ECO:0000313" key="2">
    <source>
        <dbReference type="Proteomes" id="UP001367508"/>
    </source>
</evidence>
<dbReference type="AlphaFoldDB" id="A0AAN9MY05"/>
<gene>
    <name evidence="1" type="ORF">VNO77_02441</name>
</gene>
<organism evidence="1 2">
    <name type="scientific">Canavalia gladiata</name>
    <name type="common">Sword bean</name>
    <name type="synonym">Dolichos gladiatus</name>
    <dbReference type="NCBI Taxonomy" id="3824"/>
    <lineage>
        <taxon>Eukaryota</taxon>
        <taxon>Viridiplantae</taxon>
        <taxon>Streptophyta</taxon>
        <taxon>Embryophyta</taxon>
        <taxon>Tracheophyta</taxon>
        <taxon>Spermatophyta</taxon>
        <taxon>Magnoliopsida</taxon>
        <taxon>eudicotyledons</taxon>
        <taxon>Gunneridae</taxon>
        <taxon>Pentapetalae</taxon>
        <taxon>rosids</taxon>
        <taxon>fabids</taxon>
        <taxon>Fabales</taxon>
        <taxon>Fabaceae</taxon>
        <taxon>Papilionoideae</taxon>
        <taxon>50 kb inversion clade</taxon>
        <taxon>NPAAA clade</taxon>
        <taxon>indigoferoid/millettioid clade</taxon>
        <taxon>Phaseoleae</taxon>
        <taxon>Canavalia</taxon>
    </lineage>
</organism>
<accession>A0AAN9MY05</accession>
<dbReference type="Proteomes" id="UP001367508">
    <property type="component" value="Unassembled WGS sequence"/>
</dbReference>